<reference evidence="2 3" key="1">
    <citation type="submission" date="2019-08" db="EMBL/GenBank/DDBJ databases">
        <title>Bradyrhizobium hipponensis sp. nov., a rhizobium isolated from a Lupinus angustifolius root nodule in Tunisia.</title>
        <authorList>
            <person name="Off K."/>
            <person name="Rejili M."/>
            <person name="Mars M."/>
            <person name="Brachmann A."/>
            <person name="Marin M."/>
        </authorList>
    </citation>
    <scope>NUCLEOTIDE SEQUENCE [LARGE SCALE GENOMIC DNA]</scope>
    <source>
        <strain evidence="2 3">CTAW71</strain>
    </source>
</reference>
<dbReference type="RefSeq" id="WP_148770603.1">
    <property type="nucleotide sequence ID" value="NZ_VSSS01000006.1"/>
</dbReference>
<protein>
    <submittedName>
        <fullName evidence="2">Uncharacterized protein</fullName>
    </submittedName>
</protein>
<evidence type="ECO:0000256" key="1">
    <source>
        <dbReference type="SAM" id="MobiDB-lite"/>
    </source>
</evidence>
<dbReference type="Proteomes" id="UP000324758">
    <property type="component" value="Unassembled WGS sequence"/>
</dbReference>
<proteinExistence type="predicted"/>
<gene>
    <name evidence="2" type="ORF">FXB40_02320</name>
</gene>
<feature type="region of interest" description="Disordered" evidence="1">
    <location>
        <begin position="16"/>
        <end position="41"/>
    </location>
</feature>
<name>A0A5D3KS17_9BRAD</name>
<keyword evidence="3" id="KW-1185">Reference proteome</keyword>
<accession>A0A5D3KS17</accession>
<sequence>MIRKLASGEYRLYSRKVNPKTGKRRNLGTFKSRAAAHCDEP</sequence>
<feature type="compositionally biased region" description="Basic residues" evidence="1">
    <location>
        <begin position="16"/>
        <end position="26"/>
    </location>
</feature>
<dbReference type="EMBL" id="VSSS01000006">
    <property type="protein sequence ID" value="TYL99684.1"/>
    <property type="molecule type" value="Genomic_DNA"/>
</dbReference>
<evidence type="ECO:0000313" key="3">
    <source>
        <dbReference type="Proteomes" id="UP000324758"/>
    </source>
</evidence>
<dbReference type="AlphaFoldDB" id="A0A5D3KS17"/>
<comment type="caution">
    <text evidence="2">The sequence shown here is derived from an EMBL/GenBank/DDBJ whole genome shotgun (WGS) entry which is preliminary data.</text>
</comment>
<organism evidence="2 3">
    <name type="scientific">Bradyrhizobium rifense</name>
    <dbReference type="NCBI Taxonomy" id="515499"/>
    <lineage>
        <taxon>Bacteria</taxon>
        <taxon>Pseudomonadati</taxon>
        <taxon>Pseudomonadota</taxon>
        <taxon>Alphaproteobacteria</taxon>
        <taxon>Hyphomicrobiales</taxon>
        <taxon>Nitrobacteraceae</taxon>
        <taxon>Bradyrhizobium</taxon>
    </lineage>
</organism>
<evidence type="ECO:0000313" key="2">
    <source>
        <dbReference type="EMBL" id="TYL99684.1"/>
    </source>
</evidence>